<comment type="caution">
    <text evidence="3">The sequence shown here is derived from an EMBL/GenBank/DDBJ whole genome shotgun (WGS) entry which is preliminary data.</text>
</comment>
<accession>X1CRD8</accession>
<protein>
    <recommendedName>
        <fullName evidence="2">Phage tail tape measure protein domain-containing protein</fullName>
    </recommendedName>
</protein>
<dbReference type="Pfam" id="PF10145">
    <property type="entry name" value="PhageMin_Tail"/>
    <property type="match status" value="1"/>
</dbReference>
<name>X1CRD8_9ZZZZ</name>
<sequence>FDEAMTRSLAIMSNVSSAMREKMAATAKQLSTETTFAAKELAEAYYFLASAGMSAEQSISALAPVARFAQAGTFDLALATDLLTDAQTALGLSTKDVIQNEKNLIRVSDVLVGANTLANASVLQFSEALTNKAAAALVNLNKEVEEGVAVLAAYADKGVKGRIAGTRLTMMLNGLFAATRENKEAWDEAGISLWEADGSMRSIADIIQDMEVYLGTMTVKQREATLATLGFNIKTKDSILTLMGSSEKIREWTKNLYEMRGITKEVADKQLEAFNAQLTLLKNTVIGAAISIGQTLAPMLEKLIEQV</sequence>
<feature type="domain" description="Phage tail tape measure protein" evidence="2">
    <location>
        <begin position="25"/>
        <end position="229"/>
    </location>
</feature>
<dbReference type="PANTHER" id="PTHR37813:SF1">
    <property type="entry name" value="FELS-2 PROPHAGE PROTEIN"/>
    <property type="match status" value="1"/>
</dbReference>
<keyword evidence="1" id="KW-1188">Viral release from host cell</keyword>
<gene>
    <name evidence="3" type="ORF">S01H4_30288</name>
</gene>
<dbReference type="PANTHER" id="PTHR37813">
    <property type="entry name" value="FELS-2 PROPHAGE PROTEIN"/>
    <property type="match status" value="1"/>
</dbReference>
<dbReference type="InterPro" id="IPR010090">
    <property type="entry name" value="Phage_tape_meas"/>
</dbReference>
<reference evidence="3" key="1">
    <citation type="journal article" date="2014" name="Front. Microbiol.">
        <title>High frequency of phylogenetically diverse reductive dehalogenase-homologous genes in deep subseafloor sedimentary metagenomes.</title>
        <authorList>
            <person name="Kawai M."/>
            <person name="Futagami T."/>
            <person name="Toyoda A."/>
            <person name="Takaki Y."/>
            <person name="Nishi S."/>
            <person name="Hori S."/>
            <person name="Arai W."/>
            <person name="Tsubouchi T."/>
            <person name="Morono Y."/>
            <person name="Uchiyama I."/>
            <person name="Ito T."/>
            <person name="Fujiyama A."/>
            <person name="Inagaki F."/>
            <person name="Takami H."/>
        </authorList>
    </citation>
    <scope>NUCLEOTIDE SEQUENCE</scope>
    <source>
        <strain evidence="3">Expedition CK06-06</strain>
    </source>
</reference>
<dbReference type="NCBIfam" id="TIGR01760">
    <property type="entry name" value="tape_meas_TP901"/>
    <property type="match status" value="1"/>
</dbReference>
<evidence type="ECO:0000259" key="2">
    <source>
        <dbReference type="Pfam" id="PF10145"/>
    </source>
</evidence>
<evidence type="ECO:0000313" key="3">
    <source>
        <dbReference type="EMBL" id="GAG86841.1"/>
    </source>
</evidence>
<dbReference type="AlphaFoldDB" id="X1CRD8"/>
<feature type="non-terminal residue" evidence="3">
    <location>
        <position position="307"/>
    </location>
</feature>
<feature type="non-terminal residue" evidence="3">
    <location>
        <position position="1"/>
    </location>
</feature>
<proteinExistence type="predicted"/>
<organism evidence="3">
    <name type="scientific">marine sediment metagenome</name>
    <dbReference type="NCBI Taxonomy" id="412755"/>
    <lineage>
        <taxon>unclassified sequences</taxon>
        <taxon>metagenomes</taxon>
        <taxon>ecological metagenomes</taxon>
    </lineage>
</organism>
<dbReference type="EMBL" id="BART01015619">
    <property type="protein sequence ID" value="GAG86841.1"/>
    <property type="molecule type" value="Genomic_DNA"/>
</dbReference>
<evidence type="ECO:0000256" key="1">
    <source>
        <dbReference type="ARBA" id="ARBA00022612"/>
    </source>
</evidence>